<dbReference type="RefSeq" id="XP_009176098.1">
    <property type="nucleotide sequence ID" value="XM_009177834.1"/>
</dbReference>
<reference evidence="4 5" key="1">
    <citation type="submission" date="2013-11" db="EMBL/GenBank/DDBJ databases">
        <title>Opisthorchis viverrini - life in the bile duct.</title>
        <authorList>
            <person name="Young N.D."/>
            <person name="Nagarajan N."/>
            <person name="Lin S.J."/>
            <person name="Korhonen P.K."/>
            <person name="Jex A.R."/>
            <person name="Hall R.S."/>
            <person name="Safavi-Hemami H."/>
            <person name="Kaewkong W."/>
            <person name="Bertrand D."/>
            <person name="Gao S."/>
            <person name="Seet Q."/>
            <person name="Wongkham S."/>
            <person name="Teh B.T."/>
            <person name="Wongkham C."/>
            <person name="Intapan P.M."/>
            <person name="Maleewong W."/>
            <person name="Yang X."/>
            <person name="Hu M."/>
            <person name="Wang Z."/>
            <person name="Hofmann A."/>
            <person name="Sternberg P.W."/>
            <person name="Tan P."/>
            <person name="Wang J."/>
            <person name="Gasser R.B."/>
        </authorList>
    </citation>
    <scope>NUCLEOTIDE SEQUENCE [LARGE SCALE GENOMIC DNA]</scope>
</reference>
<keyword evidence="5" id="KW-1185">Reference proteome</keyword>
<proteinExistence type="predicted"/>
<gene>
    <name evidence="4" type="ORF">T265_11231</name>
</gene>
<dbReference type="GeneID" id="20325399"/>
<dbReference type="InterPro" id="IPR026622">
    <property type="entry name" value="Mxra7"/>
</dbReference>
<dbReference type="PANTHER" id="PTHR21845:SF2">
    <property type="entry name" value="MATRIX-REMODELING-ASSOCIATED PROTEIN 7"/>
    <property type="match status" value="1"/>
</dbReference>
<accession>A0A074ZAC1</accession>
<dbReference type="InterPro" id="IPR057534">
    <property type="entry name" value="MXRA7_helical"/>
</dbReference>
<dbReference type="EMBL" id="KL597086">
    <property type="protein sequence ID" value="KER20150.1"/>
    <property type="molecule type" value="Genomic_DNA"/>
</dbReference>
<feature type="compositionally biased region" description="Basic and acidic residues" evidence="1">
    <location>
        <begin position="1"/>
        <end position="14"/>
    </location>
</feature>
<dbReference type="OrthoDB" id="425014at2759"/>
<sequence>MAQWLEREFTDQKARGSNTTSASRLPPCRLGQPGSNTVLVLPSGGMATHYAVLTLDASDFLFCIVFVAFINVLVQKLIRLTTRHLSFRKIKDTGEGPVADTINSAGQPDASSFEHKASYVKELTKCPSRTAAVRHLHSHVLDSLSREEVEEERRVCKDQLTAIFQVMQSQPDRFGPMSEEDMEQQLSQFYEADPLPMKPRECEAQALLEKLTKVILKIQGLILDVVEHSMYLRSCIFFDISVIDEVNARISKAKIAFANSYHCGIKRASHLFSKDACNRLLYSCETWPLRAENLRHLHVSDQEHG</sequence>
<keyword evidence="2" id="KW-0812">Transmembrane</keyword>
<dbReference type="Pfam" id="PF25473">
    <property type="entry name" value="MXRA7_helical"/>
    <property type="match status" value="1"/>
</dbReference>
<name>A0A074ZAC1_OPIVI</name>
<dbReference type="PANTHER" id="PTHR21845">
    <property type="entry name" value="TRANSMEMBRANE ANCHOR PROTEIN 1"/>
    <property type="match status" value="1"/>
</dbReference>
<evidence type="ECO:0000313" key="5">
    <source>
        <dbReference type="Proteomes" id="UP000054324"/>
    </source>
</evidence>
<dbReference type="Proteomes" id="UP000054324">
    <property type="component" value="Unassembled WGS sequence"/>
</dbReference>
<keyword evidence="2" id="KW-1133">Transmembrane helix</keyword>
<evidence type="ECO:0000313" key="4">
    <source>
        <dbReference type="EMBL" id="KER20150.1"/>
    </source>
</evidence>
<feature type="region of interest" description="Disordered" evidence="1">
    <location>
        <begin position="1"/>
        <end position="30"/>
    </location>
</feature>
<evidence type="ECO:0000259" key="3">
    <source>
        <dbReference type="Pfam" id="PF25473"/>
    </source>
</evidence>
<dbReference type="KEGG" id="ovi:T265_11231"/>
<evidence type="ECO:0000256" key="1">
    <source>
        <dbReference type="SAM" id="MobiDB-lite"/>
    </source>
</evidence>
<feature type="transmembrane region" description="Helical" evidence="2">
    <location>
        <begin position="50"/>
        <end position="74"/>
    </location>
</feature>
<protein>
    <recommendedName>
        <fullName evidence="3">Matrix-remodeling-associated protein 7 helical domain-containing protein</fullName>
    </recommendedName>
</protein>
<evidence type="ECO:0000256" key="2">
    <source>
        <dbReference type="SAM" id="Phobius"/>
    </source>
</evidence>
<keyword evidence="2" id="KW-0472">Membrane</keyword>
<dbReference type="AlphaFoldDB" id="A0A074ZAC1"/>
<feature type="domain" description="Matrix-remodeling-associated protein 7 helical" evidence="3">
    <location>
        <begin position="134"/>
        <end position="190"/>
    </location>
</feature>
<organism evidence="4 5">
    <name type="scientific">Opisthorchis viverrini</name>
    <name type="common">Southeast Asian liver fluke</name>
    <dbReference type="NCBI Taxonomy" id="6198"/>
    <lineage>
        <taxon>Eukaryota</taxon>
        <taxon>Metazoa</taxon>
        <taxon>Spiralia</taxon>
        <taxon>Lophotrochozoa</taxon>
        <taxon>Platyhelminthes</taxon>
        <taxon>Trematoda</taxon>
        <taxon>Digenea</taxon>
        <taxon>Opisthorchiida</taxon>
        <taxon>Opisthorchiata</taxon>
        <taxon>Opisthorchiidae</taxon>
        <taxon>Opisthorchis</taxon>
    </lineage>
</organism>
<dbReference type="CTD" id="20325399"/>